<dbReference type="AlphaFoldDB" id="A0A2D3VMX2"/>
<dbReference type="RefSeq" id="XP_023630898.1">
    <property type="nucleotide sequence ID" value="XM_023775130.1"/>
</dbReference>
<evidence type="ECO:0000313" key="1">
    <source>
        <dbReference type="EMBL" id="CZT24174.1"/>
    </source>
</evidence>
<accession>A0A2D3VMX2</accession>
<dbReference type="GeneID" id="35604951"/>
<gene>
    <name evidence="1" type="ORF">RCC_09891</name>
</gene>
<dbReference type="InterPro" id="IPR038883">
    <property type="entry name" value="AN11006-like"/>
</dbReference>
<dbReference type="Proteomes" id="UP000225277">
    <property type="component" value="Unassembled WGS sequence"/>
</dbReference>
<organism evidence="1 2">
    <name type="scientific">Ramularia collo-cygni</name>
    <dbReference type="NCBI Taxonomy" id="112498"/>
    <lineage>
        <taxon>Eukaryota</taxon>
        <taxon>Fungi</taxon>
        <taxon>Dikarya</taxon>
        <taxon>Ascomycota</taxon>
        <taxon>Pezizomycotina</taxon>
        <taxon>Dothideomycetes</taxon>
        <taxon>Dothideomycetidae</taxon>
        <taxon>Mycosphaerellales</taxon>
        <taxon>Mycosphaerellaceae</taxon>
        <taxon>Ramularia</taxon>
    </lineage>
</organism>
<reference evidence="1 2" key="1">
    <citation type="submission" date="2016-03" db="EMBL/GenBank/DDBJ databases">
        <authorList>
            <person name="Ploux O."/>
        </authorList>
    </citation>
    <scope>NUCLEOTIDE SEQUENCE [LARGE SCALE GENOMIC DNA]</scope>
    <source>
        <strain evidence="1 2">URUG2</strain>
    </source>
</reference>
<sequence length="181" mass="20433">MAKRKTKRAQAVAPVVPPVDLSFDQPSVGLLSLSAEVRNMILGYACEGTVMQYRRKENLAGAQRRKGVGKMSARESGKPTAPFFLACKQMYSDCIQVFYATSFFHFRTFRGLEGWIQSVRIDNLALGGNVFVWSEHDNFHVLPEALIRFKNGEKVFGQQNKAGSWKWWTERNAPEIQALTA</sequence>
<protein>
    <submittedName>
        <fullName evidence="1">Uncharacterized protein</fullName>
    </submittedName>
</protein>
<dbReference type="PANTHER" id="PTHR42085">
    <property type="entry name" value="F-BOX DOMAIN-CONTAINING PROTEIN"/>
    <property type="match status" value="1"/>
</dbReference>
<keyword evidence="2" id="KW-1185">Reference proteome</keyword>
<name>A0A2D3VMX2_9PEZI</name>
<dbReference type="PANTHER" id="PTHR42085:SF8">
    <property type="entry name" value="F-BOX DOMAIN-CONTAINING PROTEIN"/>
    <property type="match status" value="1"/>
</dbReference>
<evidence type="ECO:0000313" key="2">
    <source>
        <dbReference type="Proteomes" id="UP000225277"/>
    </source>
</evidence>
<dbReference type="EMBL" id="FJUY01000020">
    <property type="protein sequence ID" value="CZT24174.1"/>
    <property type="molecule type" value="Genomic_DNA"/>
</dbReference>
<proteinExistence type="predicted"/>